<comment type="caution">
    <text evidence="9">The sequence shown here is derived from an EMBL/GenBank/DDBJ whole genome shotgun (WGS) entry which is preliminary data.</text>
</comment>
<dbReference type="AlphaFoldDB" id="A0ABD5MC48"/>
<feature type="compositionally biased region" description="Acidic residues" evidence="6">
    <location>
        <begin position="129"/>
        <end position="140"/>
    </location>
</feature>
<keyword evidence="3" id="KW-0808">Transferase</keyword>
<comment type="similarity">
    <text evidence="2">Belongs to the 2-oxoacid dehydrogenase family.</text>
</comment>
<feature type="region of interest" description="Disordered" evidence="6">
    <location>
        <begin position="298"/>
        <end position="346"/>
    </location>
</feature>
<feature type="domain" description="Peripheral subunit-binding (PSBD)" evidence="8">
    <location>
        <begin position="148"/>
        <end position="185"/>
    </location>
</feature>
<keyword evidence="10" id="KW-1185">Reference proteome</keyword>
<evidence type="ECO:0000313" key="9">
    <source>
        <dbReference type="EMBL" id="MFA1611229.1"/>
    </source>
</evidence>
<dbReference type="Pfam" id="PF00198">
    <property type="entry name" value="2-oxoacid_dh"/>
    <property type="match status" value="1"/>
</dbReference>
<dbReference type="Gene3D" id="4.10.320.10">
    <property type="entry name" value="E3-binding domain"/>
    <property type="match status" value="2"/>
</dbReference>
<dbReference type="InterPro" id="IPR036625">
    <property type="entry name" value="E3-bd_dom_sf"/>
</dbReference>
<proteinExistence type="inferred from homology"/>
<dbReference type="Gene3D" id="3.30.559.10">
    <property type="entry name" value="Chloramphenicol acetyltransferase-like domain"/>
    <property type="match status" value="1"/>
</dbReference>
<dbReference type="InterPro" id="IPR050743">
    <property type="entry name" value="2-oxoacid_DH_E2_comp"/>
</dbReference>
<comment type="cofactor">
    <cofactor evidence="1">
        <name>(R)-lipoate</name>
        <dbReference type="ChEBI" id="CHEBI:83088"/>
    </cofactor>
</comment>
<evidence type="ECO:0000313" key="10">
    <source>
        <dbReference type="Proteomes" id="UP001570511"/>
    </source>
</evidence>
<dbReference type="CDD" id="cd06849">
    <property type="entry name" value="lipoyl_domain"/>
    <property type="match status" value="1"/>
</dbReference>
<dbReference type="InterPro" id="IPR023213">
    <property type="entry name" value="CAT-like_dom_sf"/>
</dbReference>
<evidence type="ECO:0000256" key="2">
    <source>
        <dbReference type="ARBA" id="ARBA00007317"/>
    </source>
</evidence>
<dbReference type="PANTHER" id="PTHR43178">
    <property type="entry name" value="DIHYDROLIPOAMIDE ACETYLTRANSFERASE COMPONENT OF PYRUVATE DEHYDROGENASE COMPLEX"/>
    <property type="match status" value="1"/>
</dbReference>
<evidence type="ECO:0000256" key="5">
    <source>
        <dbReference type="ARBA" id="ARBA00023315"/>
    </source>
</evidence>
<dbReference type="PROSITE" id="PS50968">
    <property type="entry name" value="BIOTINYL_LIPOYL"/>
    <property type="match status" value="1"/>
</dbReference>
<reference evidence="9 10" key="1">
    <citation type="submission" date="2024-08" db="EMBL/GenBank/DDBJ databases">
        <title>Halobellus sp. MBLA0158 whole genome sequence.</title>
        <authorList>
            <person name="Hwang C.Y."/>
            <person name="Cho E.-S."/>
            <person name="Seo M.-J."/>
        </authorList>
    </citation>
    <scope>NUCLEOTIDE SEQUENCE [LARGE SCALE GENOMIC DNA]</scope>
    <source>
        <strain evidence="9 10">MBLA0158</strain>
    </source>
</reference>
<protein>
    <submittedName>
        <fullName evidence="9">2-oxo acid dehydrogenase subunit E2</fullName>
    </submittedName>
</protein>
<name>A0ABD5MC48_9EURY</name>
<dbReference type="SUPFAM" id="SSF51230">
    <property type="entry name" value="Single hybrid motif"/>
    <property type="match status" value="1"/>
</dbReference>
<feature type="compositionally biased region" description="Basic and acidic residues" evidence="6">
    <location>
        <begin position="337"/>
        <end position="346"/>
    </location>
</feature>
<dbReference type="InterPro" id="IPR004167">
    <property type="entry name" value="PSBD"/>
</dbReference>
<sequence length="570" mass="59261">MVERTFELPDLGEGIAEGELVSWLVAAGDAVEEDQVIAEVETDKALVEIPSRYDGVVTELHYDEGETVPVDATFVTFEVDEGEGAAGTADAESEAEAAAESSTTDADETAESAGGDAAAEADAQTAADAEPESTAGDEEPSVPSGRVFASPSTRSLARELGVDIGRVEGTGPGGRVTASDVRAHAEGEAEASGTAATAGASAAESGADAASVAQTTDGVVGSDEGRAGGAPVAVTSESADRERTLAMPATRRLAEELGVDLNAVPASEEREGEPFVTPEDVRAFAERGGEAAAEGAAESVADASATTESEADATTAASTAEADTSADVASGGGEADLSDRPGERVPYRGVRRTIGEQMAQSKYTAPHVSHHDEFDATDLVSLREELDAAAGEDVKLTYLPLVVKAITAALKEYPYLNASLDEEAEEIVLHDEYNVGIAVATDAGLMVPVVDDADEKGLKQLAREIDDLATRARNRKIKPEEMQGGTFTITNIGVIGGEYSSPIINHPEAAIFAMGPIKKRPWVVDDEVVARTTMRFSMSVDHRLVDGADAARFSNRVKELLADPTRLLLE</sequence>
<feature type="compositionally biased region" description="Low complexity" evidence="6">
    <location>
        <begin position="298"/>
        <end position="329"/>
    </location>
</feature>
<dbReference type="SUPFAM" id="SSF47005">
    <property type="entry name" value="Peripheral subunit-binding domain of 2-oxo acid dehydrogenase complex"/>
    <property type="match status" value="1"/>
</dbReference>
<dbReference type="PANTHER" id="PTHR43178:SF5">
    <property type="entry name" value="LIPOAMIDE ACYLTRANSFERASE COMPONENT OF BRANCHED-CHAIN ALPHA-KETO ACID DEHYDROGENASE COMPLEX, MITOCHONDRIAL"/>
    <property type="match status" value="1"/>
</dbReference>
<dbReference type="InterPro" id="IPR000089">
    <property type="entry name" value="Biotin_lipoyl"/>
</dbReference>
<dbReference type="PROSITE" id="PS51826">
    <property type="entry name" value="PSBD"/>
    <property type="match status" value="1"/>
</dbReference>
<keyword evidence="5" id="KW-0012">Acyltransferase</keyword>
<evidence type="ECO:0000256" key="3">
    <source>
        <dbReference type="ARBA" id="ARBA00022679"/>
    </source>
</evidence>
<feature type="compositionally biased region" description="Low complexity" evidence="6">
    <location>
        <begin position="111"/>
        <end position="128"/>
    </location>
</feature>
<evidence type="ECO:0000256" key="1">
    <source>
        <dbReference type="ARBA" id="ARBA00001938"/>
    </source>
</evidence>
<dbReference type="SUPFAM" id="SSF52777">
    <property type="entry name" value="CoA-dependent acyltransferases"/>
    <property type="match status" value="1"/>
</dbReference>
<dbReference type="FunFam" id="3.30.559.10:FF:000007">
    <property type="entry name" value="Dihydrolipoamide acetyltransferase component of pyruvate dehydrogenase complex"/>
    <property type="match status" value="1"/>
</dbReference>
<feature type="compositionally biased region" description="Low complexity" evidence="6">
    <location>
        <begin position="190"/>
        <end position="213"/>
    </location>
</feature>
<evidence type="ECO:0000259" key="7">
    <source>
        <dbReference type="PROSITE" id="PS50968"/>
    </source>
</evidence>
<dbReference type="EMBL" id="JBGNYA010000001">
    <property type="protein sequence ID" value="MFA1611229.1"/>
    <property type="molecule type" value="Genomic_DNA"/>
</dbReference>
<evidence type="ECO:0000259" key="8">
    <source>
        <dbReference type="PROSITE" id="PS51826"/>
    </source>
</evidence>
<dbReference type="RefSeq" id="WP_372389370.1">
    <property type="nucleotide sequence ID" value="NZ_JBGNYA010000001.1"/>
</dbReference>
<dbReference type="GO" id="GO:0016746">
    <property type="term" value="F:acyltransferase activity"/>
    <property type="evidence" value="ECO:0007669"/>
    <property type="project" value="UniProtKB-KW"/>
</dbReference>
<dbReference type="Pfam" id="PF02817">
    <property type="entry name" value="E3_binding"/>
    <property type="match status" value="2"/>
</dbReference>
<keyword evidence="4" id="KW-0450">Lipoyl</keyword>
<gene>
    <name evidence="9" type="ORF">OS889_09450</name>
</gene>
<dbReference type="Gene3D" id="2.40.50.100">
    <property type="match status" value="1"/>
</dbReference>
<evidence type="ECO:0000256" key="4">
    <source>
        <dbReference type="ARBA" id="ARBA00022823"/>
    </source>
</evidence>
<accession>A0ABD5MC48</accession>
<feature type="region of interest" description="Disordered" evidence="6">
    <location>
        <begin position="82"/>
        <end position="242"/>
    </location>
</feature>
<organism evidence="9 10">
    <name type="scientific">Halobellus rubicundus</name>
    <dbReference type="NCBI Taxonomy" id="2996466"/>
    <lineage>
        <taxon>Archaea</taxon>
        <taxon>Methanobacteriati</taxon>
        <taxon>Methanobacteriota</taxon>
        <taxon>Stenosarchaea group</taxon>
        <taxon>Halobacteria</taxon>
        <taxon>Halobacteriales</taxon>
        <taxon>Haloferacaceae</taxon>
        <taxon>Halobellus</taxon>
    </lineage>
</organism>
<dbReference type="InterPro" id="IPR001078">
    <property type="entry name" value="2-oxoacid_DH_actylTfrase"/>
</dbReference>
<dbReference type="Proteomes" id="UP001570511">
    <property type="component" value="Unassembled WGS sequence"/>
</dbReference>
<dbReference type="Pfam" id="PF00364">
    <property type="entry name" value="Biotin_lipoyl"/>
    <property type="match status" value="1"/>
</dbReference>
<dbReference type="InterPro" id="IPR011053">
    <property type="entry name" value="Single_hybrid_motif"/>
</dbReference>
<evidence type="ECO:0000256" key="6">
    <source>
        <dbReference type="SAM" id="MobiDB-lite"/>
    </source>
</evidence>
<feature type="domain" description="Lipoyl-binding" evidence="7">
    <location>
        <begin position="3"/>
        <end position="78"/>
    </location>
</feature>